<dbReference type="InterPro" id="IPR013083">
    <property type="entry name" value="Znf_RING/FYVE/PHD"/>
</dbReference>
<evidence type="ECO:0000256" key="10">
    <source>
        <dbReference type="ARBA" id="ARBA00022833"/>
    </source>
</evidence>
<keyword evidence="6" id="KW-0879">Wnt signaling pathway</keyword>
<comment type="PTM">
    <text evidence="12">Ubiquitinated; autoubiquitinated.</text>
</comment>
<proteinExistence type="predicted"/>
<comment type="function">
    <text evidence="12">E3 ubiquitin-protein ligase that specifically binds poly-ADP-ribosylated proteins and mediates their ubiquitination and subsequent degradation.</text>
</comment>
<evidence type="ECO:0000259" key="14">
    <source>
        <dbReference type="PROSITE" id="PS50089"/>
    </source>
</evidence>
<keyword evidence="9 12" id="KW-0833">Ubl conjugation pathway</keyword>
<dbReference type="PROSITE" id="PS50918">
    <property type="entry name" value="WWE"/>
    <property type="match status" value="1"/>
</dbReference>
<feature type="region of interest" description="Disordered" evidence="13">
    <location>
        <begin position="183"/>
        <end position="239"/>
    </location>
</feature>
<evidence type="ECO:0000256" key="3">
    <source>
        <dbReference type="ARBA" id="ARBA00004906"/>
    </source>
</evidence>
<dbReference type="CDD" id="cd16546">
    <property type="entry name" value="RING-HC_RNF146"/>
    <property type="match status" value="1"/>
</dbReference>
<dbReference type="InterPro" id="IPR018123">
    <property type="entry name" value="WWE-dom_subgr"/>
</dbReference>
<evidence type="ECO:0000256" key="1">
    <source>
        <dbReference type="ARBA" id="ARBA00000900"/>
    </source>
</evidence>
<keyword evidence="8 11" id="KW-0863">Zinc-finger</keyword>
<dbReference type="InterPro" id="IPR044110">
    <property type="entry name" value="RING-HC_RNF146"/>
</dbReference>
<evidence type="ECO:0000256" key="11">
    <source>
        <dbReference type="PROSITE-ProRule" id="PRU00175"/>
    </source>
</evidence>
<dbReference type="FunFam" id="3.30.720.50:FF:000003">
    <property type="entry name" value="E3 ubiquitin-protein ligase RNF146"/>
    <property type="match status" value="1"/>
</dbReference>
<dbReference type="SMART" id="SM00184">
    <property type="entry name" value="RING"/>
    <property type="match status" value="1"/>
</dbReference>
<dbReference type="GO" id="GO:0005829">
    <property type="term" value="C:cytosol"/>
    <property type="evidence" value="ECO:0007669"/>
    <property type="project" value="UniProtKB-SubCell"/>
</dbReference>
<comment type="subcellular location">
    <subcellularLocation>
        <location evidence="2 12">Cytoplasm</location>
        <location evidence="2 12">Cytosol</location>
    </subcellularLocation>
</comment>
<dbReference type="EC" id="2.3.2.27" evidence="12"/>
<dbReference type="PROSITE" id="PS00518">
    <property type="entry name" value="ZF_RING_1"/>
    <property type="match status" value="1"/>
</dbReference>
<dbReference type="InterPro" id="IPR037197">
    <property type="entry name" value="WWE_dom_sf"/>
</dbReference>
<dbReference type="PANTHER" id="PTHR13417:SF2">
    <property type="entry name" value="E3 UBIQUITIN-PROTEIN LIGASE RNF146"/>
    <property type="match status" value="1"/>
</dbReference>
<comment type="domain">
    <text evidence="12">The WWE domain mediates non-covalent poly(ADP-ribose)-binding.</text>
</comment>
<dbReference type="PANTHER" id="PTHR13417">
    <property type="entry name" value="E3 UBIQUITIN-PROTEIN LIGASE RNF146"/>
    <property type="match status" value="1"/>
</dbReference>
<dbReference type="InterPro" id="IPR001841">
    <property type="entry name" value="Znf_RING"/>
</dbReference>
<evidence type="ECO:0000256" key="5">
    <source>
        <dbReference type="ARBA" id="ARBA00022679"/>
    </source>
</evidence>
<evidence type="ECO:0000256" key="4">
    <source>
        <dbReference type="ARBA" id="ARBA00022490"/>
    </source>
</evidence>
<evidence type="ECO:0000256" key="8">
    <source>
        <dbReference type="ARBA" id="ARBA00022771"/>
    </source>
</evidence>
<dbReference type="Gene3D" id="3.30.40.10">
    <property type="entry name" value="Zinc/RING finger domain, C3HC4 (zinc finger)"/>
    <property type="match status" value="1"/>
</dbReference>
<protein>
    <recommendedName>
        <fullName evidence="12">E3 ubiquitin-protein ligase</fullName>
        <ecNumber evidence="12">2.3.2.27</ecNumber>
    </recommendedName>
</protein>
<evidence type="ECO:0000259" key="15">
    <source>
        <dbReference type="PROSITE" id="PS50918"/>
    </source>
</evidence>
<dbReference type="Gene3D" id="3.30.720.50">
    <property type="match status" value="1"/>
</dbReference>
<dbReference type="GO" id="GO:0061630">
    <property type="term" value="F:ubiquitin protein ligase activity"/>
    <property type="evidence" value="ECO:0007669"/>
    <property type="project" value="UniProtKB-UniRule"/>
</dbReference>
<dbReference type="GO" id="GO:0008270">
    <property type="term" value="F:zinc ion binding"/>
    <property type="evidence" value="ECO:0007669"/>
    <property type="project" value="UniProtKB-UniRule"/>
</dbReference>
<organism evidence="16 17">
    <name type="scientific">Larinioides sclopetarius</name>
    <dbReference type="NCBI Taxonomy" id="280406"/>
    <lineage>
        <taxon>Eukaryota</taxon>
        <taxon>Metazoa</taxon>
        <taxon>Ecdysozoa</taxon>
        <taxon>Arthropoda</taxon>
        <taxon>Chelicerata</taxon>
        <taxon>Arachnida</taxon>
        <taxon>Araneae</taxon>
        <taxon>Araneomorphae</taxon>
        <taxon>Entelegynae</taxon>
        <taxon>Araneoidea</taxon>
        <taxon>Araneidae</taxon>
        <taxon>Larinioides</taxon>
    </lineage>
</organism>
<dbReference type="SUPFAM" id="SSF57850">
    <property type="entry name" value="RING/U-box"/>
    <property type="match status" value="1"/>
</dbReference>
<dbReference type="AlphaFoldDB" id="A0AAV1YTC0"/>
<dbReference type="SUPFAM" id="SSF117839">
    <property type="entry name" value="WWE domain"/>
    <property type="match status" value="1"/>
</dbReference>
<reference evidence="16 17" key="1">
    <citation type="submission" date="2024-04" db="EMBL/GenBank/DDBJ databases">
        <authorList>
            <person name="Rising A."/>
            <person name="Reimegard J."/>
            <person name="Sonavane S."/>
            <person name="Akerstrom W."/>
            <person name="Nylinder S."/>
            <person name="Hedman E."/>
            <person name="Kallberg Y."/>
        </authorList>
    </citation>
    <scope>NUCLEOTIDE SEQUENCE [LARGE SCALE GENOMIC DNA]</scope>
</reference>
<dbReference type="InterPro" id="IPR017907">
    <property type="entry name" value="Znf_RING_CS"/>
</dbReference>
<comment type="caution">
    <text evidence="16">The sequence shown here is derived from an EMBL/GenBank/DDBJ whole genome shotgun (WGS) entry which is preliminary data.</text>
</comment>
<evidence type="ECO:0000256" key="9">
    <source>
        <dbReference type="ARBA" id="ARBA00022786"/>
    </source>
</evidence>
<dbReference type="Proteomes" id="UP001497382">
    <property type="component" value="Unassembled WGS sequence"/>
</dbReference>
<keyword evidence="10 12" id="KW-0862">Zinc</keyword>
<dbReference type="Pfam" id="PF13920">
    <property type="entry name" value="zf-C3HC4_3"/>
    <property type="match status" value="1"/>
</dbReference>
<evidence type="ECO:0000256" key="13">
    <source>
        <dbReference type="SAM" id="MobiDB-lite"/>
    </source>
</evidence>
<accession>A0AAV1YTC0</accession>
<comment type="catalytic activity">
    <reaction evidence="1 12">
        <text>S-ubiquitinyl-[E2 ubiquitin-conjugating enzyme]-L-cysteine + [acceptor protein]-L-lysine = [E2 ubiquitin-conjugating enzyme]-L-cysteine + N(6)-ubiquitinyl-[acceptor protein]-L-lysine.</text>
        <dbReference type="EC" id="2.3.2.27"/>
    </reaction>
</comment>
<dbReference type="GO" id="GO:0016055">
    <property type="term" value="P:Wnt signaling pathway"/>
    <property type="evidence" value="ECO:0007669"/>
    <property type="project" value="UniProtKB-KW"/>
</dbReference>
<dbReference type="SMART" id="SM00678">
    <property type="entry name" value="WWE"/>
    <property type="match status" value="1"/>
</dbReference>
<evidence type="ECO:0000313" key="16">
    <source>
        <dbReference type="EMBL" id="CAL1262166.1"/>
    </source>
</evidence>
<feature type="compositionally biased region" description="Acidic residues" evidence="13">
    <location>
        <begin position="229"/>
        <end position="239"/>
    </location>
</feature>
<sequence>MYILKTYFSKPYSTYDLLRNMMEADSTTEDNDLACKLECAVCLQPCVQPVQLPCRHVFCYLCVKGVTHQSKRCAMCRQEIPANYLDNPNLIAASQSCIAFEGYYQWFYEGKNGWWQYDDRTSSEIEAAFKKGEQQCEVLIAGFLYVIDFQKNLQIRRCDPYRKRRIKRDLVTIPKKGIAGIRQSASDVDPVNRDAVSSGTSDVDPVNRDAVSSGTSDTLSGDDISQNDPEAESSSDSES</sequence>
<dbReference type="PROSITE" id="PS50089">
    <property type="entry name" value="ZF_RING_2"/>
    <property type="match status" value="1"/>
</dbReference>
<keyword evidence="7 12" id="KW-0479">Metal-binding</keyword>
<evidence type="ECO:0000313" key="17">
    <source>
        <dbReference type="Proteomes" id="UP001497382"/>
    </source>
</evidence>
<dbReference type="GO" id="GO:0006511">
    <property type="term" value="P:ubiquitin-dependent protein catabolic process"/>
    <property type="evidence" value="ECO:0007669"/>
    <property type="project" value="UniProtKB-UniRule"/>
</dbReference>
<comment type="pathway">
    <text evidence="3 12">Protein modification; protein ubiquitination.</text>
</comment>
<dbReference type="InterPro" id="IPR004170">
    <property type="entry name" value="WWE_dom"/>
</dbReference>
<keyword evidence="4 12" id="KW-0963">Cytoplasm</keyword>
<feature type="compositionally biased region" description="Low complexity" evidence="13">
    <location>
        <begin position="212"/>
        <end position="224"/>
    </location>
</feature>
<evidence type="ECO:0000256" key="7">
    <source>
        <dbReference type="ARBA" id="ARBA00022723"/>
    </source>
</evidence>
<dbReference type="Pfam" id="PF02825">
    <property type="entry name" value="WWE"/>
    <property type="match status" value="1"/>
</dbReference>
<feature type="domain" description="WWE" evidence="15">
    <location>
        <begin position="92"/>
        <end position="168"/>
    </location>
</feature>
<dbReference type="GO" id="GO:0051865">
    <property type="term" value="P:protein autoubiquitination"/>
    <property type="evidence" value="ECO:0007669"/>
    <property type="project" value="UniProtKB-UniRule"/>
</dbReference>
<dbReference type="GO" id="GO:0072572">
    <property type="term" value="F:poly-ADP-D-ribose binding"/>
    <property type="evidence" value="ECO:0007669"/>
    <property type="project" value="UniProtKB-UniRule"/>
</dbReference>
<keyword evidence="5 12" id="KW-0808">Transferase</keyword>
<evidence type="ECO:0000256" key="12">
    <source>
        <dbReference type="RuleBase" id="RU367115"/>
    </source>
</evidence>
<evidence type="ECO:0000256" key="2">
    <source>
        <dbReference type="ARBA" id="ARBA00004514"/>
    </source>
</evidence>
<dbReference type="EMBL" id="CAXIEN010000004">
    <property type="protein sequence ID" value="CAL1262166.1"/>
    <property type="molecule type" value="Genomic_DNA"/>
</dbReference>
<name>A0AAV1YTC0_9ARAC</name>
<dbReference type="GO" id="GO:0005634">
    <property type="term" value="C:nucleus"/>
    <property type="evidence" value="ECO:0007669"/>
    <property type="project" value="TreeGrafter"/>
</dbReference>
<feature type="domain" description="RING-type" evidence="14">
    <location>
        <begin position="39"/>
        <end position="77"/>
    </location>
</feature>
<evidence type="ECO:0000256" key="6">
    <source>
        <dbReference type="ARBA" id="ARBA00022687"/>
    </source>
</evidence>
<gene>
    <name evidence="16" type="ORF">LARSCL_LOCUS828</name>
</gene>
<keyword evidence="17" id="KW-1185">Reference proteome</keyword>
<dbReference type="InterPro" id="IPR033509">
    <property type="entry name" value="RNF146"/>
</dbReference>